<dbReference type="UniPathway" id="UPA00248">
    <property type="reaction ID" value="UER00314"/>
</dbReference>
<feature type="binding site" evidence="4">
    <location>
        <position position="86"/>
    </location>
    <ligand>
        <name>spermidine</name>
        <dbReference type="ChEBI" id="CHEBI:57834"/>
    </ligand>
</feature>
<feature type="binding site" evidence="4">
    <location>
        <begin position="155"/>
        <end position="158"/>
    </location>
    <ligand>
        <name>spermidine</name>
        <dbReference type="ChEBI" id="CHEBI:57834"/>
    </ligand>
</feature>
<evidence type="ECO:0000259" key="8">
    <source>
        <dbReference type="PROSITE" id="PS51006"/>
    </source>
</evidence>
<dbReference type="GO" id="GO:0004766">
    <property type="term" value="F:spermidine synthase activity"/>
    <property type="evidence" value="ECO:0007669"/>
    <property type="project" value="UniProtKB-UniRule"/>
</dbReference>
<comment type="similarity">
    <text evidence="1 4 6">Belongs to the spermidine/spermine synthase family.</text>
</comment>
<dbReference type="PANTHER" id="PTHR11558">
    <property type="entry name" value="SPERMIDINE/SPERMINE SYNTHASE"/>
    <property type="match status" value="1"/>
</dbReference>
<dbReference type="SUPFAM" id="SSF53335">
    <property type="entry name" value="S-adenosyl-L-methionine-dependent methyltransferases"/>
    <property type="match status" value="1"/>
</dbReference>
<evidence type="ECO:0000313" key="9">
    <source>
        <dbReference type="EMBL" id="KUO96614.1"/>
    </source>
</evidence>
<dbReference type="GO" id="GO:0008295">
    <property type="term" value="P:spermidine biosynthetic process"/>
    <property type="evidence" value="ECO:0007669"/>
    <property type="project" value="UniProtKB-UniRule"/>
</dbReference>
<feature type="binding site" evidence="4">
    <location>
        <begin position="137"/>
        <end position="138"/>
    </location>
    <ligand>
        <name>S-methyl-5'-thioadenosine</name>
        <dbReference type="ChEBI" id="CHEBI:17509"/>
    </ligand>
</feature>
<dbReference type="InterPro" id="IPR030373">
    <property type="entry name" value="PABS_CS"/>
</dbReference>
<feature type="binding site" evidence="4">
    <location>
        <position position="106"/>
    </location>
    <ligand>
        <name>S-methyl-5'-thioadenosine</name>
        <dbReference type="ChEBI" id="CHEBI:17509"/>
    </ligand>
</feature>
<dbReference type="RefSeq" id="WP_067713460.1">
    <property type="nucleotide sequence ID" value="NZ_LPVJ01000011.1"/>
</dbReference>
<comment type="caution">
    <text evidence="9">The sequence shown here is derived from an EMBL/GenBank/DDBJ whole genome shotgun (WGS) entry which is preliminary data.</text>
</comment>
<keyword evidence="4 7" id="KW-0745">Spermidine biosynthesis</keyword>
<evidence type="ECO:0000256" key="4">
    <source>
        <dbReference type="HAMAP-Rule" id="MF_00198"/>
    </source>
</evidence>
<keyword evidence="2 4" id="KW-0808">Transferase</keyword>
<comment type="function">
    <text evidence="4">Catalyzes the irreversible transfer of a propylamine group from the amino donor S-adenosylmethioninamine (decarboxy-AdoMet) to putrescine (1,4-diaminobutane) to yield spermidine.</text>
</comment>
<dbReference type="CDD" id="cd02440">
    <property type="entry name" value="AdoMet_MTases"/>
    <property type="match status" value="1"/>
</dbReference>
<feature type="domain" description="PABS" evidence="8">
    <location>
        <begin position="2"/>
        <end position="235"/>
    </location>
</feature>
<dbReference type="NCBIfam" id="NF002010">
    <property type="entry name" value="PRK00811.1"/>
    <property type="match status" value="1"/>
</dbReference>
<accession>A0A101XSA0</accession>
<dbReference type="PROSITE" id="PS51006">
    <property type="entry name" value="PABS_2"/>
    <property type="match status" value="1"/>
</dbReference>
<dbReference type="AlphaFoldDB" id="A0A101XSA0"/>
<dbReference type="OrthoDB" id="9793120at2"/>
<dbReference type="EC" id="2.5.1.16" evidence="4"/>
<gene>
    <name evidence="4" type="primary">speE</name>
    <name evidence="9" type="ORF">ATW55_00605</name>
</gene>
<sequence length="277" mass="30636">MELWYTEKQTANYGITAKIKESLHTETSEFQDIAMIDTLEWGRMLVLDGCVMTTDRDEFVYHEMISHVALSAHKNPQKVLVVGGGDGGVIREVIKHPTVTHAVLAEIDGRVIDVSKKYLPAIACALDDPRVSVRVIDGIAHVNESEGEYDVIIVDSTDPIGPAVGLFARDFYEAIYRALRPDGIVVAQTESPFFNGELIARVFGDLSSLFAQTHLYLASIPTYPSGLWSFTIGSKVYDPKTIADLARTSQLVTKYYTPELHAAAFALPRFAKELVTK</sequence>
<dbReference type="GO" id="GO:0005829">
    <property type="term" value="C:cytosol"/>
    <property type="evidence" value="ECO:0007669"/>
    <property type="project" value="TreeGrafter"/>
</dbReference>
<evidence type="ECO:0000256" key="1">
    <source>
        <dbReference type="ARBA" id="ARBA00007867"/>
    </source>
</evidence>
<dbReference type="Pfam" id="PF17284">
    <property type="entry name" value="Spermine_synt_N"/>
    <property type="match status" value="1"/>
</dbReference>
<comment type="catalytic activity">
    <reaction evidence="4 7">
        <text>S-adenosyl 3-(methylsulfanyl)propylamine + putrescine = S-methyl-5'-thioadenosine + spermidine + H(+)</text>
        <dbReference type="Rhea" id="RHEA:12721"/>
        <dbReference type="ChEBI" id="CHEBI:15378"/>
        <dbReference type="ChEBI" id="CHEBI:17509"/>
        <dbReference type="ChEBI" id="CHEBI:57443"/>
        <dbReference type="ChEBI" id="CHEBI:57834"/>
        <dbReference type="ChEBI" id="CHEBI:326268"/>
        <dbReference type="EC" id="2.5.1.16"/>
    </reaction>
</comment>
<protein>
    <recommendedName>
        <fullName evidence="4">Polyamine aminopropyltransferase</fullName>
    </recommendedName>
    <alternativeName>
        <fullName evidence="4">Putrescine aminopropyltransferase</fullName>
        <shortName evidence="4">PAPT</shortName>
    </alternativeName>
    <alternativeName>
        <fullName evidence="4">Spermidine synthase</fullName>
        <shortName evidence="4">SPDS</shortName>
        <shortName evidence="4">SPDSY</shortName>
        <ecNumber evidence="4">2.5.1.16</ecNumber>
    </alternativeName>
</protein>
<evidence type="ECO:0000256" key="7">
    <source>
        <dbReference type="RuleBase" id="RU003837"/>
    </source>
</evidence>
<dbReference type="HAMAP" id="MF_00198">
    <property type="entry name" value="Spermidine_synth"/>
    <property type="match status" value="1"/>
</dbReference>
<dbReference type="PROSITE" id="PS01330">
    <property type="entry name" value="PABS_1"/>
    <property type="match status" value="1"/>
</dbReference>
<dbReference type="InterPro" id="IPR001045">
    <property type="entry name" value="Spermi_synthase"/>
</dbReference>
<name>A0A101XSA0_9BACL</name>
<dbReference type="Pfam" id="PF01564">
    <property type="entry name" value="Spermine_synth"/>
    <property type="match status" value="1"/>
</dbReference>
<feature type="binding site" evidence="4">
    <location>
        <position position="31"/>
    </location>
    <ligand>
        <name>S-methyl-5'-thioadenosine</name>
        <dbReference type="ChEBI" id="CHEBI:17509"/>
    </ligand>
</feature>
<evidence type="ECO:0000256" key="6">
    <source>
        <dbReference type="RuleBase" id="RU003836"/>
    </source>
</evidence>
<dbReference type="Gene3D" id="2.30.140.10">
    <property type="entry name" value="Spermidine synthase, tetramerisation domain"/>
    <property type="match status" value="1"/>
</dbReference>
<reference evidence="9 10" key="1">
    <citation type="submission" date="2015-12" db="EMBL/GenBank/DDBJ databases">
        <title>Draft genome sequence of Acidibacillus ferrooxidans ITV001, isolated from a chalcopyrite acid mine drainage site in Brazil.</title>
        <authorList>
            <person name="Dall'Agnol H."/>
            <person name="Nancucheo I."/>
            <person name="Johnson B."/>
            <person name="Oliveira R."/>
            <person name="Leite L."/>
            <person name="Pylro V."/>
            <person name="Nunes G.L."/>
            <person name="Tzotzos G."/>
            <person name="Fernandes G.R."/>
            <person name="Dutra J."/>
            <person name="Orellana S.C."/>
            <person name="Oliveira G."/>
        </authorList>
    </citation>
    <scope>NUCLEOTIDE SEQUENCE [LARGE SCALE GENOMIC DNA]</scope>
    <source>
        <strain evidence="10">ITV01</strain>
    </source>
</reference>
<evidence type="ECO:0000313" key="10">
    <source>
        <dbReference type="Proteomes" id="UP000053557"/>
    </source>
</evidence>
<dbReference type="InterPro" id="IPR035246">
    <property type="entry name" value="Spermidine_synt_N"/>
</dbReference>
<dbReference type="PANTHER" id="PTHR11558:SF11">
    <property type="entry name" value="SPERMIDINE SYNTHASE"/>
    <property type="match status" value="1"/>
</dbReference>
<organism evidence="9 10">
    <name type="scientific">Ferroacidibacillus organovorans</name>
    <dbReference type="NCBI Taxonomy" id="1765683"/>
    <lineage>
        <taxon>Bacteria</taxon>
        <taxon>Bacillati</taxon>
        <taxon>Bacillota</taxon>
        <taxon>Bacilli</taxon>
        <taxon>Bacillales</taxon>
        <taxon>Alicyclobacillaceae</taxon>
        <taxon>Ferroacidibacillus</taxon>
    </lineage>
</organism>
<feature type="binding site" evidence="4">
    <location>
        <position position="62"/>
    </location>
    <ligand>
        <name>spermidine</name>
        <dbReference type="ChEBI" id="CHEBI:57834"/>
    </ligand>
</feature>
<comment type="subunit">
    <text evidence="4">Homodimer or homotetramer.</text>
</comment>
<dbReference type="NCBIfam" id="TIGR00417">
    <property type="entry name" value="speE"/>
    <property type="match status" value="1"/>
</dbReference>
<dbReference type="InterPro" id="IPR037163">
    <property type="entry name" value="Spermidine_synt_N_sf"/>
</dbReference>
<dbReference type="EMBL" id="LPVJ01000011">
    <property type="protein sequence ID" value="KUO96614.1"/>
    <property type="molecule type" value="Genomic_DNA"/>
</dbReference>
<feature type="binding site" evidence="4">
    <location>
        <position position="162"/>
    </location>
    <ligand>
        <name>S-methyl-5'-thioadenosine</name>
        <dbReference type="ChEBI" id="CHEBI:17509"/>
    </ligand>
</feature>
<keyword evidence="10" id="KW-1185">Reference proteome</keyword>
<dbReference type="Proteomes" id="UP000053557">
    <property type="component" value="Unassembled WGS sequence"/>
</dbReference>
<evidence type="ECO:0000256" key="2">
    <source>
        <dbReference type="ARBA" id="ARBA00022679"/>
    </source>
</evidence>
<evidence type="ECO:0000256" key="5">
    <source>
        <dbReference type="PROSITE-ProRule" id="PRU00354"/>
    </source>
</evidence>
<dbReference type="Gene3D" id="3.40.50.150">
    <property type="entry name" value="Vaccinia Virus protein VP39"/>
    <property type="match status" value="1"/>
</dbReference>
<comment type="pathway">
    <text evidence="4">Amine and polyamine biosynthesis; spermidine biosynthesis; spermidine from putrescine: step 1/1.</text>
</comment>
<feature type="active site" description="Proton acceptor" evidence="4 5">
    <location>
        <position position="155"/>
    </location>
</feature>
<evidence type="ECO:0000256" key="3">
    <source>
        <dbReference type="ARBA" id="ARBA00023115"/>
    </source>
</evidence>
<proteinExistence type="inferred from homology"/>
<dbReference type="InterPro" id="IPR029063">
    <property type="entry name" value="SAM-dependent_MTases_sf"/>
</dbReference>
<dbReference type="InterPro" id="IPR030374">
    <property type="entry name" value="PABS"/>
</dbReference>
<keyword evidence="3 4" id="KW-0620">Polyamine biosynthesis</keyword>